<sequence length="442" mass="50691">MDSKAVVTTGQHLTGPKTDSPVGTTAMNGRLTIIYKDVKPLVPGRKTVFNLSAELRNKIYGLALDKDYQRVPLNRYHLNKPDLFVSLLQTCSRVYQEARSYMADNQVVYIPVMAGIRFDYGGELKEDYGLSRETTDTIAASLMDFMKVHFHLHIDILTRTNLQVYTTRYGPGARRYQVDALIDGNGEEYNPSTLLDALHEAIKQYKPHSWDLYMKHGLGKRRSIVHLDHLLSLWPKLSDDHACLPIAALQDLVDLLAKDTMTDWQIRYYVPTGQAGVETSYGNTTDADGEEGMPELIRDAELAQLRRYAAMHGQGHITVVAEVYGDNTGWELGDELHSVTRHRSPVTEFWPNLDFDPSEYEFSLGNHYQKRHRAHMVFAHFDDEVLEAMEKDRGRRVRWMNELQRRDDEAEAERVQKEKEEKEAQTEMERLEARFGDMPALG</sequence>
<evidence type="ECO:0000256" key="1">
    <source>
        <dbReference type="SAM" id="MobiDB-lite"/>
    </source>
</evidence>
<dbReference type="GeneID" id="96083838"/>
<feature type="region of interest" description="Disordered" evidence="1">
    <location>
        <begin position="1"/>
        <end position="21"/>
    </location>
</feature>
<feature type="compositionally biased region" description="Polar residues" evidence="1">
    <location>
        <begin position="1"/>
        <end position="12"/>
    </location>
</feature>
<organism evidence="2 3">
    <name type="scientific">Alternaria dauci</name>
    <dbReference type="NCBI Taxonomy" id="48095"/>
    <lineage>
        <taxon>Eukaryota</taxon>
        <taxon>Fungi</taxon>
        <taxon>Dikarya</taxon>
        <taxon>Ascomycota</taxon>
        <taxon>Pezizomycotina</taxon>
        <taxon>Dothideomycetes</taxon>
        <taxon>Pleosporomycetidae</taxon>
        <taxon>Pleosporales</taxon>
        <taxon>Pleosporineae</taxon>
        <taxon>Pleosporaceae</taxon>
        <taxon>Alternaria</taxon>
        <taxon>Alternaria sect. Porri</taxon>
    </lineage>
</organism>
<accession>A0ABR3UT25</accession>
<proteinExistence type="predicted"/>
<keyword evidence="3" id="KW-1185">Reference proteome</keyword>
<reference evidence="2 3" key="1">
    <citation type="submission" date="2024-09" db="EMBL/GenBank/DDBJ databases">
        <title>T2T genomes of carrot and Alternaria dauci and their utility for understanding host-pathogen interaction during carrot leaf blight disease.</title>
        <authorList>
            <person name="Liu W."/>
            <person name="Xu S."/>
            <person name="Ou C."/>
            <person name="Liu X."/>
            <person name="Zhuang F."/>
            <person name="Deng X.W."/>
        </authorList>
    </citation>
    <scope>NUCLEOTIDE SEQUENCE [LARGE SCALE GENOMIC DNA]</scope>
    <source>
        <strain evidence="2 3">A2016</strain>
    </source>
</reference>
<dbReference type="Proteomes" id="UP001578633">
    <property type="component" value="Chromosome 2"/>
</dbReference>
<evidence type="ECO:0000313" key="3">
    <source>
        <dbReference type="Proteomes" id="UP001578633"/>
    </source>
</evidence>
<feature type="region of interest" description="Disordered" evidence="1">
    <location>
        <begin position="405"/>
        <end position="442"/>
    </location>
</feature>
<name>A0ABR3UT25_9PLEO</name>
<gene>
    <name evidence="2" type="ORF">ACET3X_003516</name>
</gene>
<protein>
    <submittedName>
        <fullName evidence="2">Uncharacterized protein</fullName>
    </submittedName>
</protein>
<dbReference type="RefSeq" id="XP_069310063.1">
    <property type="nucleotide sequence ID" value="XM_069448800.1"/>
</dbReference>
<dbReference type="EMBL" id="JBHGVX010000002">
    <property type="protein sequence ID" value="KAL1799479.1"/>
    <property type="molecule type" value="Genomic_DNA"/>
</dbReference>
<comment type="caution">
    <text evidence="2">The sequence shown here is derived from an EMBL/GenBank/DDBJ whole genome shotgun (WGS) entry which is preliminary data.</text>
</comment>
<feature type="compositionally biased region" description="Basic and acidic residues" evidence="1">
    <location>
        <begin position="405"/>
        <end position="435"/>
    </location>
</feature>
<evidence type="ECO:0000313" key="2">
    <source>
        <dbReference type="EMBL" id="KAL1799479.1"/>
    </source>
</evidence>